<organism evidence="3 4">
    <name type="scientific">Protea cynaroides</name>
    <dbReference type="NCBI Taxonomy" id="273540"/>
    <lineage>
        <taxon>Eukaryota</taxon>
        <taxon>Viridiplantae</taxon>
        <taxon>Streptophyta</taxon>
        <taxon>Embryophyta</taxon>
        <taxon>Tracheophyta</taxon>
        <taxon>Spermatophyta</taxon>
        <taxon>Magnoliopsida</taxon>
        <taxon>Proteales</taxon>
        <taxon>Proteaceae</taxon>
        <taxon>Protea</taxon>
    </lineage>
</organism>
<dbReference type="PANTHER" id="PTHR47926:SF452">
    <property type="entry name" value="PENTATRICOPEPTIDE REPEAT-CONTAINING PROTEIN"/>
    <property type="match status" value="1"/>
</dbReference>
<keyword evidence="4" id="KW-1185">Reference proteome</keyword>
<proteinExistence type="predicted"/>
<evidence type="ECO:0000313" key="3">
    <source>
        <dbReference type="EMBL" id="KAJ4972082.1"/>
    </source>
</evidence>
<evidence type="ECO:0008006" key="5">
    <source>
        <dbReference type="Google" id="ProtNLM"/>
    </source>
</evidence>
<dbReference type="PROSITE" id="PS51375">
    <property type="entry name" value="PPR"/>
    <property type="match status" value="1"/>
</dbReference>
<dbReference type="InterPro" id="IPR011990">
    <property type="entry name" value="TPR-like_helical_dom_sf"/>
</dbReference>
<dbReference type="AlphaFoldDB" id="A0A9Q0KK48"/>
<sequence length="150" mass="16444">MPCSTCIQNAGVLKKVKECLIKCLKDSVSWTTMIVGYAKSGEFDAACCVFDMMPNRDSGAWNNLISAYKQSGHPKEASSLFHELQGAATAKPDQLTLISMLSACSQLGAMDLGGWIHIYIKKQGLKLNCILRFLSLTCIDKALEVFQSMK</sequence>
<dbReference type="GO" id="GO:0003723">
    <property type="term" value="F:RNA binding"/>
    <property type="evidence" value="ECO:0007669"/>
    <property type="project" value="InterPro"/>
</dbReference>
<gene>
    <name evidence="3" type="ORF">NE237_005181</name>
</gene>
<dbReference type="EMBL" id="JAMYWD010000005">
    <property type="protein sequence ID" value="KAJ4972082.1"/>
    <property type="molecule type" value="Genomic_DNA"/>
</dbReference>
<feature type="repeat" description="PPR" evidence="2">
    <location>
        <begin position="26"/>
        <end position="60"/>
    </location>
</feature>
<accession>A0A9Q0KK48</accession>
<protein>
    <recommendedName>
        <fullName evidence="5">Pentatricopeptide repeat-containing protein</fullName>
    </recommendedName>
</protein>
<dbReference type="Gene3D" id="1.25.40.10">
    <property type="entry name" value="Tetratricopeptide repeat domain"/>
    <property type="match status" value="1"/>
</dbReference>
<dbReference type="Pfam" id="PF01535">
    <property type="entry name" value="PPR"/>
    <property type="match status" value="2"/>
</dbReference>
<name>A0A9Q0KK48_9MAGN</name>
<dbReference type="OrthoDB" id="9990610at2759"/>
<dbReference type="GO" id="GO:0009451">
    <property type="term" value="P:RNA modification"/>
    <property type="evidence" value="ECO:0007669"/>
    <property type="project" value="InterPro"/>
</dbReference>
<reference evidence="3" key="1">
    <citation type="journal article" date="2023" name="Plant J.">
        <title>The genome of the king protea, Protea cynaroides.</title>
        <authorList>
            <person name="Chang J."/>
            <person name="Duong T.A."/>
            <person name="Schoeman C."/>
            <person name="Ma X."/>
            <person name="Roodt D."/>
            <person name="Barker N."/>
            <person name="Li Z."/>
            <person name="Van de Peer Y."/>
            <person name="Mizrachi E."/>
        </authorList>
    </citation>
    <scope>NUCLEOTIDE SEQUENCE</scope>
    <source>
        <tissue evidence="3">Young leaves</tissue>
    </source>
</reference>
<dbReference type="InterPro" id="IPR046960">
    <property type="entry name" value="PPR_At4g14850-like_plant"/>
</dbReference>
<keyword evidence="1" id="KW-0677">Repeat</keyword>
<dbReference type="InterPro" id="IPR002885">
    <property type="entry name" value="PPR_rpt"/>
</dbReference>
<evidence type="ECO:0000256" key="1">
    <source>
        <dbReference type="ARBA" id="ARBA00022737"/>
    </source>
</evidence>
<evidence type="ECO:0000256" key="2">
    <source>
        <dbReference type="PROSITE-ProRule" id="PRU00708"/>
    </source>
</evidence>
<dbReference type="PANTHER" id="PTHR47926">
    <property type="entry name" value="PENTATRICOPEPTIDE REPEAT-CONTAINING PROTEIN"/>
    <property type="match status" value="1"/>
</dbReference>
<evidence type="ECO:0000313" key="4">
    <source>
        <dbReference type="Proteomes" id="UP001141806"/>
    </source>
</evidence>
<comment type="caution">
    <text evidence="3">The sequence shown here is derived from an EMBL/GenBank/DDBJ whole genome shotgun (WGS) entry which is preliminary data.</text>
</comment>
<dbReference type="Proteomes" id="UP001141806">
    <property type="component" value="Unassembled WGS sequence"/>
</dbReference>
<dbReference type="NCBIfam" id="TIGR00756">
    <property type="entry name" value="PPR"/>
    <property type="match status" value="2"/>
</dbReference>